<keyword evidence="6" id="KW-0472">Membrane</keyword>
<proteinExistence type="inferred from homology"/>
<keyword evidence="1 6" id="KW-0812">Transmembrane</keyword>
<evidence type="ECO:0000256" key="2">
    <source>
        <dbReference type="ARBA" id="ARBA00022989"/>
    </source>
</evidence>
<dbReference type="PANTHER" id="PTHR32089:SF112">
    <property type="entry name" value="LYSOZYME-LIKE PROTEIN-RELATED"/>
    <property type="match status" value="1"/>
</dbReference>
<dbReference type="PANTHER" id="PTHR32089">
    <property type="entry name" value="METHYL-ACCEPTING CHEMOTAXIS PROTEIN MCPB"/>
    <property type="match status" value="1"/>
</dbReference>
<dbReference type="PROSITE" id="PS50111">
    <property type="entry name" value="CHEMOTAXIS_TRANSDUC_2"/>
    <property type="match status" value="1"/>
</dbReference>
<dbReference type="Proteomes" id="UP000780875">
    <property type="component" value="Unassembled WGS sequence"/>
</dbReference>
<keyword evidence="2 6" id="KW-1133">Transmembrane helix</keyword>
<feature type="domain" description="Methyl-accepting transducer" evidence="7">
    <location>
        <begin position="282"/>
        <end position="525"/>
    </location>
</feature>
<comment type="caution">
    <text evidence="9">The sequence shown here is derived from an EMBL/GenBank/DDBJ whole genome shotgun (WGS) entry which is preliminary data.</text>
</comment>
<dbReference type="Gene3D" id="1.10.287.950">
    <property type="entry name" value="Methyl-accepting chemotaxis protein"/>
    <property type="match status" value="1"/>
</dbReference>
<evidence type="ECO:0000256" key="1">
    <source>
        <dbReference type="ARBA" id="ARBA00022692"/>
    </source>
</evidence>
<gene>
    <name evidence="9" type="ORF">K8U61_18630</name>
</gene>
<dbReference type="EMBL" id="JAIQZJ010000012">
    <property type="protein sequence ID" value="MBZ5740199.1"/>
    <property type="molecule type" value="Genomic_DNA"/>
</dbReference>
<dbReference type="PROSITE" id="PS50885">
    <property type="entry name" value="HAMP"/>
    <property type="match status" value="1"/>
</dbReference>
<feature type="domain" description="HAMP" evidence="8">
    <location>
        <begin position="225"/>
        <end position="277"/>
    </location>
</feature>
<dbReference type="InterPro" id="IPR004089">
    <property type="entry name" value="MCPsignal_dom"/>
</dbReference>
<reference evidence="9 10" key="1">
    <citation type="submission" date="2021-09" db="EMBL/GenBank/DDBJ databases">
        <title>Whole genome sequence of Nocardioides sp. GBK3QG-3.</title>
        <authorList>
            <person name="Tuo L."/>
        </authorList>
    </citation>
    <scope>NUCLEOTIDE SEQUENCE [LARGE SCALE GENOMIC DNA]</scope>
    <source>
        <strain evidence="9 10">GBK3QG-3</strain>
    </source>
</reference>
<organism evidence="9 10">
    <name type="scientific">Nocardioides mangrovi</name>
    <dbReference type="NCBI Taxonomy" id="2874580"/>
    <lineage>
        <taxon>Bacteria</taxon>
        <taxon>Bacillati</taxon>
        <taxon>Actinomycetota</taxon>
        <taxon>Actinomycetes</taxon>
        <taxon>Propionibacteriales</taxon>
        <taxon>Nocardioidaceae</taxon>
        <taxon>Nocardioides</taxon>
    </lineage>
</organism>
<dbReference type="SUPFAM" id="SSF58104">
    <property type="entry name" value="Methyl-accepting chemotaxis protein (MCP) signaling domain"/>
    <property type="match status" value="1"/>
</dbReference>
<name>A0ABS7UGN0_9ACTN</name>
<evidence type="ECO:0000313" key="9">
    <source>
        <dbReference type="EMBL" id="MBZ5740199.1"/>
    </source>
</evidence>
<evidence type="ECO:0000259" key="8">
    <source>
        <dbReference type="PROSITE" id="PS50885"/>
    </source>
</evidence>
<comment type="similarity">
    <text evidence="4">Belongs to the methyl-accepting chemotaxis (MCP) protein family.</text>
</comment>
<evidence type="ECO:0000256" key="5">
    <source>
        <dbReference type="PROSITE-ProRule" id="PRU00284"/>
    </source>
</evidence>
<evidence type="ECO:0000256" key="3">
    <source>
        <dbReference type="ARBA" id="ARBA00023224"/>
    </source>
</evidence>
<keyword evidence="10" id="KW-1185">Reference proteome</keyword>
<protein>
    <submittedName>
        <fullName evidence="9">Methyl-accepting chemotaxis protein</fullName>
    </submittedName>
</protein>
<dbReference type="Pfam" id="PF00015">
    <property type="entry name" value="MCPsignal"/>
    <property type="match status" value="1"/>
</dbReference>
<dbReference type="InterPro" id="IPR003660">
    <property type="entry name" value="HAMP_dom"/>
</dbReference>
<dbReference type="SMART" id="SM00304">
    <property type="entry name" value="HAMP"/>
    <property type="match status" value="1"/>
</dbReference>
<dbReference type="Pfam" id="PF00672">
    <property type="entry name" value="HAMP"/>
    <property type="match status" value="1"/>
</dbReference>
<evidence type="ECO:0000256" key="6">
    <source>
        <dbReference type="SAM" id="Phobius"/>
    </source>
</evidence>
<dbReference type="RefSeq" id="WP_224124558.1">
    <property type="nucleotide sequence ID" value="NZ_JAIQZJ010000012.1"/>
</dbReference>
<sequence>MRTLLHHLAIGRRLGIAFGALALLVAVVAGTGLYSAQQQMSIRADQTRLDQMRDDVKELRYYDSDMSGWQGYIFSEATQTNGAAAVQPDADNMSGLLEDKAAVEKILANFDEGALTSDEKRAFSIIKTQWSNYFDATDEWSQQLGKATSPAEMQAAFTYMNSGPLAGTWNDLLDSSQRLADSVERRTTALDAHADDAANQAKIAMLAVGLAALAIALLLGIVITRSIVRPLGRVGGAVKRVAEGDLTASPEIEQRDEVGRLAADFDAAMASLRQIVSTMAESAITVAATAEEIEVTSVTIATSAKEASAEATLVTSSAETVSQNVQTVAAGSQEMGASIQEIARGAHDAAGVATEAVRIAEETGETVTKLGTSSEEIGAVIKTITSIAEQTNLLALNATIEAARAGEAGKGFAVVANEVKELAQETARATEDIAQRVQAIQGDASGAVDAIARIGEVVARISDSQQTIAAAVEEQTLTTQEMNRNVGDAATGSGEIATGIGRVASATRATTEGVDHLHDAAAELSRMSNQLQDLVGTFRYQ</sequence>
<dbReference type="CDD" id="cd06225">
    <property type="entry name" value="HAMP"/>
    <property type="match status" value="1"/>
</dbReference>
<evidence type="ECO:0000313" key="10">
    <source>
        <dbReference type="Proteomes" id="UP000780875"/>
    </source>
</evidence>
<evidence type="ECO:0000256" key="4">
    <source>
        <dbReference type="ARBA" id="ARBA00029447"/>
    </source>
</evidence>
<evidence type="ECO:0000259" key="7">
    <source>
        <dbReference type="PROSITE" id="PS50111"/>
    </source>
</evidence>
<keyword evidence="3 5" id="KW-0807">Transducer</keyword>
<feature type="transmembrane region" description="Helical" evidence="6">
    <location>
        <begin position="203"/>
        <end position="223"/>
    </location>
</feature>
<dbReference type="SMART" id="SM00283">
    <property type="entry name" value="MA"/>
    <property type="match status" value="1"/>
</dbReference>
<accession>A0ABS7UGN0</accession>